<gene>
    <name evidence="16" type="ORF">Celaphus_00007023</name>
</gene>
<evidence type="ECO:0000256" key="6">
    <source>
        <dbReference type="ARBA" id="ARBA00022741"/>
    </source>
</evidence>
<protein>
    <recommendedName>
        <fullName evidence="2">5'-AMP-activated protein kinase subunit gamma-1</fullName>
    </recommendedName>
</protein>
<dbReference type="Proteomes" id="UP000242450">
    <property type="component" value="Chromosome 10"/>
</dbReference>
<dbReference type="InterPro" id="IPR000644">
    <property type="entry name" value="CBS_dom"/>
</dbReference>
<evidence type="ECO:0000256" key="9">
    <source>
        <dbReference type="ARBA" id="ARBA00023098"/>
    </source>
</evidence>
<comment type="subunit">
    <text evidence="13">AMPK is a heterotrimer of an alpha catalytic subunit (PRKAA1 or PRKAA2), a beta (PRKAB1 or PRKAB2) and a gamma non-catalytic subunits (PRKAG1, PRKAG2 or PRKAG3). Interacts with FNIP1 and FNIP2.</text>
</comment>
<keyword evidence="11" id="KW-0275">Fatty acid biosynthesis</keyword>
<evidence type="ECO:0000256" key="10">
    <source>
        <dbReference type="ARBA" id="ARBA00023122"/>
    </source>
</evidence>
<dbReference type="GO" id="GO:0006633">
    <property type="term" value="P:fatty acid biosynthetic process"/>
    <property type="evidence" value="ECO:0007669"/>
    <property type="project" value="UniProtKB-KW"/>
</dbReference>
<dbReference type="SMART" id="SM00116">
    <property type="entry name" value="CBS"/>
    <property type="match status" value="2"/>
</dbReference>
<evidence type="ECO:0000256" key="7">
    <source>
        <dbReference type="ARBA" id="ARBA00022832"/>
    </source>
</evidence>
<keyword evidence="5" id="KW-0677">Repeat</keyword>
<evidence type="ECO:0000256" key="14">
    <source>
        <dbReference type="PROSITE-ProRule" id="PRU00703"/>
    </source>
</evidence>
<comment type="similarity">
    <text evidence="1">Belongs to the 5'-AMP-activated protein kinase gamma subunit family.</text>
</comment>
<dbReference type="GO" id="GO:0005829">
    <property type="term" value="C:cytosol"/>
    <property type="evidence" value="ECO:0007669"/>
    <property type="project" value="UniProtKB-ARBA"/>
</dbReference>
<keyword evidence="9" id="KW-0443">Lipid metabolism</keyword>
<comment type="caution">
    <text evidence="16">The sequence shown here is derived from an EMBL/GenBank/DDBJ whole genome shotgun (WGS) entry which is preliminary data.</text>
</comment>
<keyword evidence="3" id="KW-0444">Lipid biosynthesis</keyword>
<accession>A0A212CY12</accession>
<evidence type="ECO:0000256" key="5">
    <source>
        <dbReference type="ARBA" id="ARBA00022737"/>
    </source>
</evidence>
<evidence type="ECO:0000256" key="13">
    <source>
        <dbReference type="ARBA" id="ARBA00025878"/>
    </source>
</evidence>
<keyword evidence="6" id="KW-0547">Nucleotide-binding</keyword>
<reference evidence="16 17" key="1">
    <citation type="journal article" date="2018" name="Mol. Genet. Genomics">
        <title>The red deer Cervus elaphus genome CerEla1.0: sequencing, annotating, genes, and chromosomes.</title>
        <authorList>
            <person name="Bana N.A."/>
            <person name="Nyiri A."/>
            <person name="Nagy J."/>
            <person name="Frank K."/>
            <person name="Nagy T."/>
            <person name="Steger V."/>
            <person name="Schiller M."/>
            <person name="Lakatos P."/>
            <person name="Sugar L."/>
            <person name="Horn P."/>
            <person name="Barta E."/>
            <person name="Orosz L."/>
        </authorList>
    </citation>
    <scope>NUCLEOTIDE SEQUENCE [LARGE SCALE GENOMIC DNA]</scope>
    <source>
        <strain evidence="16">Hungarian</strain>
    </source>
</reference>
<keyword evidence="4" id="KW-0597">Phosphoprotein</keyword>
<dbReference type="GO" id="GO:0019901">
    <property type="term" value="F:protein kinase binding"/>
    <property type="evidence" value="ECO:0007669"/>
    <property type="project" value="TreeGrafter"/>
</dbReference>
<dbReference type="InterPro" id="IPR046342">
    <property type="entry name" value="CBS_dom_sf"/>
</dbReference>
<keyword evidence="10 14" id="KW-0129">CBS domain</keyword>
<keyword evidence="12" id="KW-0325">Glycoprotein</keyword>
<feature type="domain" description="CBS" evidence="15">
    <location>
        <begin position="131"/>
        <end position="189"/>
    </location>
</feature>
<evidence type="ECO:0000313" key="17">
    <source>
        <dbReference type="Proteomes" id="UP000242450"/>
    </source>
</evidence>
<dbReference type="GO" id="GO:0016208">
    <property type="term" value="F:AMP binding"/>
    <property type="evidence" value="ECO:0007669"/>
    <property type="project" value="TreeGrafter"/>
</dbReference>
<evidence type="ECO:0000259" key="15">
    <source>
        <dbReference type="PROSITE" id="PS51371"/>
    </source>
</evidence>
<keyword evidence="17" id="KW-1185">Reference proteome</keyword>
<keyword evidence="7" id="KW-0276">Fatty acid metabolism</keyword>
<dbReference type="GO" id="GO:0005634">
    <property type="term" value="C:nucleus"/>
    <property type="evidence" value="ECO:0007669"/>
    <property type="project" value="TreeGrafter"/>
</dbReference>
<dbReference type="OrthoDB" id="449052at2759"/>
<evidence type="ECO:0000313" key="16">
    <source>
        <dbReference type="EMBL" id="OWK10897.1"/>
    </source>
</evidence>
<evidence type="ECO:0000256" key="4">
    <source>
        <dbReference type="ARBA" id="ARBA00022553"/>
    </source>
</evidence>
<dbReference type="GO" id="GO:0031588">
    <property type="term" value="C:nucleotide-activated protein kinase complex"/>
    <property type="evidence" value="ECO:0007669"/>
    <property type="project" value="TreeGrafter"/>
</dbReference>
<proteinExistence type="inferred from homology"/>
<evidence type="ECO:0000256" key="8">
    <source>
        <dbReference type="ARBA" id="ARBA00022840"/>
    </source>
</evidence>
<dbReference type="SUPFAM" id="SSF54631">
    <property type="entry name" value="CBS-domain pair"/>
    <property type="match status" value="2"/>
</dbReference>
<evidence type="ECO:0000256" key="2">
    <source>
        <dbReference type="ARBA" id="ARBA00018007"/>
    </source>
</evidence>
<organism evidence="16 17">
    <name type="scientific">Cervus elaphus hippelaphus</name>
    <name type="common">European red deer</name>
    <dbReference type="NCBI Taxonomy" id="46360"/>
    <lineage>
        <taxon>Eukaryota</taxon>
        <taxon>Metazoa</taxon>
        <taxon>Chordata</taxon>
        <taxon>Craniata</taxon>
        <taxon>Vertebrata</taxon>
        <taxon>Euteleostomi</taxon>
        <taxon>Mammalia</taxon>
        <taxon>Eutheria</taxon>
        <taxon>Laurasiatheria</taxon>
        <taxon>Artiodactyla</taxon>
        <taxon>Ruminantia</taxon>
        <taxon>Pecora</taxon>
        <taxon>Cervidae</taxon>
        <taxon>Cervinae</taxon>
        <taxon>Cervus</taxon>
    </lineage>
</organism>
<dbReference type="PROSITE" id="PS51371">
    <property type="entry name" value="CBS"/>
    <property type="match status" value="1"/>
</dbReference>
<dbReference type="GO" id="GO:0005524">
    <property type="term" value="F:ATP binding"/>
    <property type="evidence" value="ECO:0007669"/>
    <property type="project" value="UniProtKB-KW"/>
</dbReference>
<dbReference type="PANTHER" id="PTHR13780:SF38">
    <property type="entry name" value="5'-AMP-ACTIVATED PROTEIN KINASE SUBUNIT GAMMA-1"/>
    <property type="match status" value="1"/>
</dbReference>
<evidence type="ECO:0000256" key="3">
    <source>
        <dbReference type="ARBA" id="ARBA00022516"/>
    </source>
</evidence>
<name>A0A212CY12_CEREH</name>
<keyword evidence="8" id="KW-0067">ATP-binding</keyword>
<dbReference type="Gene3D" id="3.10.580.10">
    <property type="entry name" value="CBS-domain"/>
    <property type="match status" value="1"/>
</dbReference>
<evidence type="ECO:0000256" key="12">
    <source>
        <dbReference type="ARBA" id="ARBA00023180"/>
    </source>
</evidence>
<dbReference type="PANTHER" id="PTHR13780">
    <property type="entry name" value="AMP-ACTIVATED PROTEIN KINASE, GAMMA REGULATORY SUBUNIT"/>
    <property type="match status" value="1"/>
</dbReference>
<evidence type="ECO:0000256" key="11">
    <source>
        <dbReference type="ARBA" id="ARBA00023160"/>
    </source>
</evidence>
<dbReference type="GO" id="GO:0019887">
    <property type="term" value="F:protein kinase regulator activity"/>
    <property type="evidence" value="ECO:0007669"/>
    <property type="project" value="TreeGrafter"/>
</dbReference>
<sequence length="243" mass="28224">MHRQGHRPGKLLMLLVAKSRWNFPGVPRQGLWWRLRLRRLLRLLLRLWLRLRLLINGSDDREALTGVVPTQEGSIQAASFWDTKKQGLVGMWAITNFINILQYYYKSALVQSYELEEYKIETWKEVYIQDFFKPLVCISPNANLFDAVFSLIQNKIHRLPVIDPESSNVLYILTHKCILKFLKCYLHETLETFLNRLVEAGIHRLVVVDENDVIKGTVSLSVIVIQAERSGPELGEAVTHCRD</sequence>
<dbReference type="Pfam" id="PF00571">
    <property type="entry name" value="CBS"/>
    <property type="match status" value="2"/>
</dbReference>
<dbReference type="InterPro" id="IPR050511">
    <property type="entry name" value="AMPK_gamma/SDS23_families"/>
</dbReference>
<dbReference type="AlphaFoldDB" id="A0A212CY12"/>
<evidence type="ECO:0000256" key="1">
    <source>
        <dbReference type="ARBA" id="ARBA00006750"/>
    </source>
</evidence>
<dbReference type="EMBL" id="MKHE01000010">
    <property type="protein sequence ID" value="OWK10897.1"/>
    <property type="molecule type" value="Genomic_DNA"/>
</dbReference>